<dbReference type="PANTHER" id="PTHR11579">
    <property type="entry name" value="PROTEIN-L-ISOASPARTATE O-METHYLTRANSFERASE"/>
    <property type="match status" value="1"/>
</dbReference>
<dbReference type="RefSeq" id="WP_114510888.1">
    <property type="nucleotide sequence ID" value="NZ_QPMK01000006.1"/>
</dbReference>
<gene>
    <name evidence="4" type="ORF">DU478_10395</name>
</gene>
<dbReference type="GO" id="GO:0004719">
    <property type="term" value="F:protein-L-isoaspartate (D-aspartate) O-methyltransferase activity"/>
    <property type="evidence" value="ECO:0007669"/>
    <property type="project" value="InterPro"/>
</dbReference>
<dbReference type="InterPro" id="IPR000682">
    <property type="entry name" value="PCMT"/>
</dbReference>
<dbReference type="GO" id="GO:0032259">
    <property type="term" value="P:methylation"/>
    <property type="evidence" value="ECO:0007669"/>
    <property type="project" value="UniProtKB-KW"/>
</dbReference>
<organism evidence="4 5">
    <name type="scientific">Thalassococcus profundi</name>
    <dbReference type="NCBI Taxonomy" id="2282382"/>
    <lineage>
        <taxon>Bacteria</taxon>
        <taxon>Pseudomonadati</taxon>
        <taxon>Pseudomonadota</taxon>
        <taxon>Alphaproteobacteria</taxon>
        <taxon>Rhodobacterales</taxon>
        <taxon>Roseobacteraceae</taxon>
        <taxon>Thalassococcus</taxon>
    </lineage>
</organism>
<dbReference type="GO" id="GO:0005737">
    <property type="term" value="C:cytoplasm"/>
    <property type="evidence" value="ECO:0007669"/>
    <property type="project" value="TreeGrafter"/>
</dbReference>
<keyword evidence="4" id="KW-0489">Methyltransferase</keyword>
<evidence type="ECO:0000313" key="5">
    <source>
        <dbReference type="Proteomes" id="UP000253977"/>
    </source>
</evidence>
<accession>A0A369TTM5</accession>
<dbReference type="CDD" id="cd02440">
    <property type="entry name" value="AdoMet_MTases"/>
    <property type="match status" value="1"/>
</dbReference>
<dbReference type="OrthoDB" id="9798496at2"/>
<dbReference type="SUPFAM" id="SSF53335">
    <property type="entry name" value="S-adenosyl-L-methionine-dependent methyltransferases"/>
    <property type="match status" value="1"/>
</dbReference>
<keyword evidence="5" id="KW-1185">Reference proteome</keyword>
<evidence type="ECO:0000256" key="3">
    <source>
        <dbReference type="ARBA" id="ARBA00030757"/>
    </source>
</evidence>
<proteinExistence type="inferred from homology"/>
<dbReference type="InterPro" id="IPR029063">
    <property type="entry name" value="SAM-dependent_MTases_sf"/>
</dbReference>
<name>A0A369TTM5_9RHOB</name>
<dbReference type="AlphaFoldDB" id="A0A369TTM5"/>
<dbReference type="Pfam" id="PF01135">
    <property type="entry name" value="PCMT"/>
    <property type="match status" value="1"/>
</dbReference>
<comment type="similarity">
    <text evidence="1">Belongs to the methyltransferase superfamily. L-isoaspartyl/D-aspartyl protein methyltransferase family.</text>
</comment>
<reference evidence="4 5" key="1">
    <citation type="submission" date="2018-07" db="EMBL/GenBank/DDBJ databases">
        <title>Thalassococcus profundi sp. nov., a marine bacterium isolated from deep seawater of Okinawa Trough.</title>
        <authorList>
            <person name="Yu M."/>
        </authorList>
    </citation>
    <scope>NUCLEOTIDE SEQUENCE [LARGE SCALE GENOMIC DNA]</scope>
    <source>
        <strain evidence="4 5">WRAS1</strain>
    </source>
</reference>
<dbReference type="PANTHER" id="PTHR11579:SF18">
    <property type="entry name" value="PROTEIN-L-ISOASPARTATE O-METHYLTRANSFERASE"/>
    <property type="match status" value="1"/>
</dbReference>
<comment type="caution">
    <text evidence="4">The sequence shown here is derived from an EMBL/GenBank/DDBJ whole genome shotgun (WGS) entry which is preliminary data.</text>
</comment>
<evidence type="ECO:0000256" key="2">
    <source>
        <dbReference type="ARBA" id="ARBA00013346"/>
    </source>
</evidence>
<dbReference type="Proteomes" id="UP000253977">
    <property type="component" value="Unassembled WGS sequence"/>
</dbReference>
<sequence length="217" mass="23370">MSDYAKRRRMMVDTQVRPADVTKFPIIDAMLTVPREAFVPRDRMEAAYMSENIAIGGNRVILEPRTFAKMLDALALGNDDLVLDLGAGLGYSSAVIAHIAEAVVAVEDDEARLSEAESLLAEHHADNVILHGGALSEGAPEHGPYDAILIEGAVEEVPEAIIGQLKEGGRMACLFMEGTLGVVRIGYKLDGGMSWRFSFNASAPVIPGFEKARAFAL</sequence>
<protein>
    <recommendedName>
        <fullName evidence="2">Protein-L-isoaspartate O-methyltransferase</fullName>
    </recommendedName>
    <alternativeName>
        <fullName evidence="3">Protein L-isoaspartyl methyltransferase</fullName>
    </alternativeName>
</protein>
<dbReference type="EMBL" id="QPMK01000006">
    <property type="protein sequence ID" value="RDD66316.1"/>
    <property type="molecule type" value="Genomic_DNA"/>
</dbReference>
<evidence type="ECO:0000256" key="1">
    <source>
        <dbReference type="ARBA" id="ARBA00005369"/>
    </source>
</evidence>
<keyword evidence="4" id="KW-0808">Transferase</keyword>
<evidence type="ECO:0000313" key="4">
    <source>
        <dbReference type="EMBL" id="RDD66316.1"/>
    </source>
</evidence>
<dbReference type="Gene3D" id="3.40.50.150">
    <property type="entry name" value="Vaccinia Virus protein VP39"/>
    <property type="match status" value="1"/>
</dbReference>